<dbReference type="EMBL" id="CAJVPY010032813">
    <property type="protein sequence ID" value="CAG8798206.1"/>
    <property type="molecule type" value="Genomic_DNA"/>
</dbReference>
<evidence type="ECO:0000313" key="2">
    <source>
        <dbReference type="Proteomes" id="UP000789405"/>
    </source>
</evidence>
<sequence>FSILKYSLFASESKSTTSVDNKPPKEVLFEANICEAVNININSVLNELTDCDFSSQKSYIGQPDFTFYHNNDLTVVVEVKRKHILKNIGKRTLSEFYPINDSNSSNIWLY</sequence>
<comment type="caution">
    <text evidence="1">The sequence shown here is derived from an EMBL/GenBank/DDBJ whole genome shotgun (WGS) entry which is preliminary data.</text>
</comment>
<dbReference type="Proteomes" id="UP000789405">
    <property type="component" value="Unassembled WGS sequence"/>
</dbReference>
<keyword evidence="2" id="KW-1185">Reference proteome</keyword>
<feature type="non-terminal residue" evidence="1">
    <location>
        <position position="110"/>
    </location>
</feature>
<evidence type="ECO:0000313" key="1">
    <source>
        <dbReference type="EMBL" id="CAG8798206.1"/>
    </source>
</evidence>
<dbReference type="OrthoDB" id="2443776at2759"/>
<dbReference type="AlphaFoldDB" id="A0A9N9JYJ8"/>
<organism evidence="1 2">
    <name type="scientific">Dentiscutata erythropus</name>
    <dbReference type="NCBI Taxonomy" id="1348616"/>
    <lineage>
        <taxon>Eukaryota</taxon>
        <taxon>Fungi</taxon>
        <taxon>Fungi incertae sedis</taxon>
        <taxon>Mucoromycota</taxon>
        <taxon>Glomeromycotina</taxon>
        <taxon>Glomeromycetes</taxon>
        <taxon>Diversisporales</taxon>
        <taxon>Gigasporaceae</taxon>
        <taxon>Dentiscutata</taxon>
    </lineage>
</organism>
<accession>A0A9N9JYJ8</accession>
<proteinExistence type="predicted"/>
<feature type="non-terminal residue" evidence="1">
    <location>
        <position position="1"/>
    </location>
</feature>
<reference evidence="1" key="1">
    <citation type="submission" date="2021-06" db="EMBL/GenBank/DDBJ databases">
        <authorList>
            <person name="Kallberg Y."/>
            <person name="Tangrot J."/>
            <person name="Rosling A."/>
        </authorList>
    </citation>
    <scope>NUCLEOTIDE SEQUENCE</scope>
    <source>
        <strain evidence="1">MA453B</strain>
    </source>
</reference>
<gene>
    <name evidence="1" type="ORF">DERYTH_LOCUS22830</name>
</gene>
<protein>
    <submittedName>
        <fullName evidence="1">63_t:CDS:1</fullName>
    </submittedName>
</protein>
<name>A0A9N9JYJ8_9GLOM</name>